<evidence type="ECO:0000256" key="1">
    <source>
        <dbReference type="SAM" id="MobiDB-lite"/>
    </source>
</evidence>
<name>A0ABN8J354_9NEOP</name>
<feature type="non-terminal residue" evidence="2">
    <location>
        <position position="78"/>
    </location>
</feature>
<feature type="region of interest" description="Disordered" evidence="1">
    <location>
        <begin position="46"/>
        <end position="78"/>
    </location>
</feature>
<keyword evidence="3" id="KW-1185">Reference proteome</keyword>
<dbReference type="EMBL" id="OW152819">
    <property type="protein sequence ID" value="CAH2072993.1"/>
    <property type="molecule type" value="Genomic_DNA"/>
</dbReference>
<reference evidence="2" key="1">
    <citation type="submission" date="2022-03" db="EMBL/GenBank/DDBJ databases">
        <authorList>
            <person name="Martin H S."/>
        </authorList>
    </citation>
    <scope>NUCLEOTIDE SEQUENCE</scope>
</reference>
<accession>A0ABN8J354</accession>
<gene>
    <name evidence="2" type="ORF">IPOD504_LOCUS15431</name>
</gene>
<organism evidence="2 3">
    <name type="scientific">Iphiclides podalirius</name>
    <name type="common">scarce swallowtail</name>
    <dbReference type="NCBI Taxonomy" id="110791"/>
    <lineage>
        <taxon>Eukaryota</taxon>
        <taxon>Metazoa</taxon>
        <taxon>Ecdysozoa</taxon>
        <taxon>Arthropoda</taxon>
        <taxon>Hexapoda</taxon>
        <taxon>Insecta</taxon>
        <taxon>Pterygota</taxon>
        <taxon>Neoptera</taxon>
        <taxon>Endopterygota</taxon>
        <taxon>Lepidoptera</taxon>
        <taxon>Glossata</taxon>
        <taxon>Ditrysia</taxon>
        <taxon>Papilionoidea</taxon>
        <taxon>Papilionidae</taxon>
        <taxon>Papilioninae</taxon>
        <taxon>Iphiclides</taxon>
    </lineage>
</organism>
<proteinExistence type="predicted"/>
<protein>
    <submittedName>
        <fullName evidence="2">Uncharacterized protein</fullName>
    </submittedName>
</protein>
<feature type="compositionally biased region" description="Polar residues" evidence="1">
    <location>
        <begin position="1"/>
        <end position="13"/>
    </location>
</feature>
<feature type="region of interest" description="Disordered" evidence="1">
    <location>
        <begin position="1"/>
        <end position="20"/>
    </location>
</feature>
<sequence length="78" mass="8229">MGQFEQPATSCPPQVSMGARAAPPLAPLDPISLVLEVITRDSHWSTPEIDLPEGRGGDLAEFVTPNDSGESTARAEVN</sequence>
<evidence type="ECO:0000313" key="2">
    <source>
        <dbReference type="EMBL" id="CAH2072993.1"/>
    </source>
</evidence>
<evidence type="ECO:0000313" key="3">
    <source>
        <dbReference type="Proteomes" id="UP000837857"/>
    </source>
</evidence>
<dbReference type="Proteomes" id="UP000837857">
    <property type="component" value="Chromosome 7"/>
</dbReference>